<dbReference type="GO" id="GO:0005524">
    <property type="term" value="F:ATP binding"/>
    <property type="evidence" value="ECO:0007669"/>
    <property type="project" value="UniProtKB-KW"/>
</dbReference>
<dbReference type="SUPFAM" id="SSF50891">
    <property type="entry name" value="Cyclophilin-like"/>
    <property type="match status" value="1"/>
</dbReference>
<feature type="domain" description="Carboxyltransferase" evidence="4">
    <location>
        <begin position="3"/>
        <end position="215"/>
    </location>
</feature>
<dbReference type="InterPro" id="IPR029000">
    <property type="entry name" value="Cyclophilin-like_dom_sf"/>
</dbReference>
<keyword evidence="6" id="KW-1185">Reference proteome</keyword>
<protein>
    <submittedName>
        <fullName evidence="5">Inhibitor of KinA</fullName>
    </submittedName>
</protein>
<dbReference type="AlphaFoldDB" id="A0A2V2YYK8"/>
<organism evidence="5 6">
    <name type="scientific">Paenibacillus cellulosilyticus</name>
    <dbReference type="NCBI Taxonomy" id="375489"/>
    <lineage>
        <taxon>Bacteria</taxon>
        <taxon>Bacillati</taxon>
        <taxon>Bacillota</taxon>
        <taxon>Bacilli</taxon>
        <taxon>Bacillales</taxon>
        <taxon>Paenibacillaceae</taxon>
        <taxon>Paenibacillus</taxon>
    </lineage>
</organism>
<dbReference type="PANTHER" id="PTHR34698:SF2">
    <property type="entry name" value="5-OXOPROLINASE SUBUNIT B"/>
    <property type="match status" value="1"/>
</dbReference>
<dbReference type="Gene3D" id="2.40.100.10">
    <property type="entry name" value="Cyclophilin-like"/>
    <property type="match status" value="1"/>
</dbReference>
<comment type="caution">
    <text evidence="5">The sequence shown here is derived from an EMBL/GenBank/DDBJ whole genome shotgun (WGS) entry which is preliminary data.</text>
</comment>
<dbReference type="GO" id="GO:0016787">
    <property type="term" value="F:hydrolase activity"/>
    <property type="evidence" value="ECO:0007669"/>
    <property type="project" value="UniProtKB-KW"/>
</dbReference>
<dbReference type="PANTHER" id="PTHR34698">
    <property type="entry name" value="5-OXOPROLINASE SUBUNIT B"/>
    <property type="match status" value="1"/>
</dbReference>
<evidence type="ECO:0000313" key="6">
    <source>
        <dbReference type="Proteomes" id="UP000246635"/>
    </source>
</evidence>
<evidence type="ECO:0000313" key="5">
    <source>
        <dbReference type="EMBL" id="PWW07434.1"/>
    </source>
</evidence>
<evidence type="ECO:0000256" key="3">
    <source>
        <dbReference type="ARBA" id="ARBA00022840"/>
    </source>
</evidence>
<keyword evidence="2" id="KW-0378">Hydrolase</keyword>
<keyword evidence="3" id="KW-0067">ATP-binding</keyword>
<reference evidence="5 6" key="1">
    <citation type="submission" date="2018-05" db="EMBL/GenBank/DDBJ databases">
        <title>Genomic Encyclopedia of Type Strains, Phase III (KMG-III): the genomes of soil and plant-associated and newly described type strains.</title>
        <authorList>
            <person name="Whitman W."/>
        </authorList>
    </citation>
    <scope>NUCLEOTIDE SEQUENCE [LARGE SCALE GENOMIC DNA]</scope>
    <source>
        <strain evidence="5 6">CECT 5696</strain>
    </source>
</reference>
<sequence>MNWTISPLGDRALVAELSVEAAGDSWVQVGAAADWLRQANVPWIIDLIPAYTTLTIMYDPIHVWKLAAQRNGLTVYEMAVRTVQGLLESVGNRSEQTARWMDVPVCYGGEFGPDLEQSAERSGMRVEQFVQAHAAGAYTVALVGFVPGFPYLAGLPAQLAQPRRDNPRARVPAGSVAIGGGQTGIYPLDVPGGWQLIGRTPLRLFDADKTEPALLRAGDIVRFVPIDEERFLALEAEEAAARER</sequence>
<evidence type="ECO:0000259" key="4">
    <source>
        <dbReference type="SMART" id="SM00796"/>
    </source>
</evidence>
<keyword evidence="1" id="KW-0547">Nucleotide-binding</keyword>
<evidence type="ECO:0000256" key="1">
    <source>
        <dbReference type="ARBA" id="ARBA00022741"/>
    </source>
</evidence>
<gene>
    <name evidence="5" type="ORF">DFQ01_102328</name>
</gene>
<dbReference type="SUPFAM" id="SSF160467">
    <property type="entry name" value="PH0987 N-terminal domain-like"/>
    <property type="match status" value="1"/>
</dbReference>
<accession>A0A2V2YYK8</accession>
<dbReference type="Pfam" id="PF02682">
    <property type="entry name" value="CT_C_D"/>
    <property type="match status" value="1"/>
</dbReference>
<dbReference type="Proteomes" id="UP000246635">
    <property type="component" value="Unassembled WGS sequence"/>
</dbReference>
<dbReference type="InterPro" id="IPR010016">
    <property type="entry name" value="PxpB"/>
</dbReference>
<dbReference type="Gene3D" id="3.30.1360.40">
    <property type="match status" value="1"/>
</dbReference>
<dbReference type="EMBL" id="QGTQ01000002">
    <property type="protein sequence ID" value="PWW07434.1"/>
    <property type="molecule type" value="Genomic_DNA"/>
</dbReference>
<dbReference type="SMART" id="SM00796">
    <property type="entry name" value="AHS1"/>
    <property type="match status" value="1"/>
</dbReference>
<dbReference type="NCBIfam" id="TIGR00370">
    <property type="entry name" value="5-oxoprolinase subunit PxpB"/>
    <property type="match status" value="1"/>
</dbReference>
<proteinExistence type="predicted"/>
<name>A0A2V2YYK8_9BACL</name>
<evidence type="ECO:0000256" key="2">
    <source>
        <dbReference type="ARBA" id="ARBA00022801"/>
    </source>
</evidence>
<dbReference type="InterPro" id="IPR003833">
    <property type="entry name" value="CT_C_D"/>
</dbReference>